<gene>
    <name evidence="3" type="ORF">NBRC116585_22570</name>
</gene>
<keyword evidence="2" id="KW-0732">Signal</keyword>
<dbReference type="Proteomes" id="UP001481413">
    <property type="component" value="Unassembled WGS sequence"/>
</dbReference>
<feature type="region of interest" description="Disordered" evidence="1">
    <location>
        <begin position="91"/>
        <end position="132"/>
    </location>
</feature>
<feature type="compositionally biased region" description="Acidic residues" evidence="1">
    <location>
        <begin position="113"/>
        <end position="124"/>
    </location>
</feature>
<proteinExistence type="predicted"/>
<keyword evidence="4" id="KW-1185">Reference proteome</keyword>
<name>A0ABQ0A182_9GAMM</name>
<evidence type="ECO:0000313" key="3">
    <source>
        <dbReference type="EMBL" id="GAA6146139.1"/>
    </source>
</evidence>
<dbReference type="EMBL" id="BAABWH010000005">
    <property type="protein sequence ID" value="GAA6146139.1"/>
    <property type="molecule type" value="Genomic_DNA"/>
</dbReference>
<organism evidence="3 4">
    <name type="scientific">Thalassolituus maritimus</name>
    <dbReference type="NCBI Taxonomy" id="484498"/>
    <lineage>
        <taxon>Bacteria</taxon>
        <taxon>Pseudomonadati</taxon>
        <taxon>Pseudomonadota</taxon>
        <taxon>Gammaproteobacteria</taxon>
        <taxon>Oceanospirillales</taxon>
        <taxon>Oceanospirillaceae</taxon>
        <taxon>Thalassolituus</taxon>
    </lineage>
</organism>
<evidence type="ECO:0000256" key="1">
    <source>
        <dbReference type="SAM" id="MobiDB-lite"/>
    </source>
</evidence>
<evidence type="ECO:0000256" key="2">
    <source>
        <dbReference type="SAM" id="SignalP"/>
    </source>
</evidence>
<accession>A0ABQ0A182</accession>
<reference evidence="3 4" key="1">
    <citation type="submission" date="2024-04" db="EMBL/GenBank/DDBJ databases">
        <title>Draft genome sequence of Thalassolituus maritimus NBRC 116585.</title>
        <authorList>
            <person name="Miyakawa T."/>
            <person name="Kusuya Y."/>
            <person name="Miura T."/>
        </authorList>
    </citation>
    <scope>NUCLEOTIDE SEQUENCE [LARGE SCALE GENOMIC DNA]</scope>
    <source>
        <strain evidence="3 4">5NW40-0001</strain>
    </source>
</reference>
<comment type="caution">
    <text evidence="3">The sequence shown here is derived from an EMBL/GenBank/DDBJ whole genome shotgun (WGS) entry which is preliminary data.</text>
</comment>
<feature type="signal peptide" evidence="2">
    <location>
        <begin position="1"/>
        <end position="21"/>
    </location>
</feature>
<protein>
    <submittedName>
        <fullName evidence="3">Uncharacterized protein</fullName>
    </submittedName>
</protein>
<sequence length="170" mass="18521">MKSSLYTLPLLSILVAAPVMAAETLEQESATQAYGSPEIEVAVEAARRFPVQAEYVGYEWYNRTTSKSFPLPKMLNTEMNDLVIEGAMGPTAAGTAAAEEASRPTRRVALGQSDEDEEVIETDENLQPSPRADVKRVREVFIKESRSSSASGEMITREARSFGTVSATAR</sequence>
<evidence type="ECO:0000313" key="4">
    <source>
        <dbReference type="Proteomes" id="UP001481413"/>
    </source>
</evidence>
<feature type="chain" id="PRO_5046496820" evidence="2">
    <location>
        <begin position="22"/>
        <end position="170"/>
    </location>
</feature>
<dbReference type="RefSeq" id="WP_353295313.1">
    <property type="nucleotide sequence ID" value="NZ_BAABWH010000005.1"/>
</dbReference>